<dbReference type="SUPFAM" id="SSF53067">
    <property type="entry name" value="Actin-like ATPase domain"/>
    <property type="match status" value="1"/>
</dbReference>
<dbReference type="AlphaFoldDB" id="A0A231UWJ8"/>
<name>A0A231UWJ8_9HYPH</name>
<dbReference type="PANTHER" id="PTHR18964">
    <property type="entry name" value="ROK (REPRESSOR, ORF, KINASE) FAMILY"/>
    <property type="match status" value="1"/>
</dbReference>
<dbReference type="Gene3D" id="3.30.420.40">
    <property type="match status" value="2"/>
</dbReference>
<dbReference type="Gene3D" id="1.10.10.10">
    <property type="entry name" value="Winged helix-like DNA-binding domain superfamily/Winged helix DNA-binding domain"/>
    <property type="match status" value="1"/>
</dbReference>
<comment type="similarity">
    <text evidence="1">Belongs to the ROK (NagC/XylR) family.</text>
</comment>
<dbReference type="InterPro" id="IPR011991">
    <property type="entry name" value="ArsR-like_HTH"/>
</dbReference>
<keyword evidence="3" id="KW-1185">Reference proteome</keyword>
<dbReference type="InterPro" id="IPR000600">
    <property type="entry name" value="ROK"/>
</dbReference>
<dbReference type="Pfam" id="PF13412">
    <property type="entry name" value="HTH_24"/>
    <property type="match status" value="1"/>
</dbReference>
<accession>A0A231UWJ8</accession>
<dbReference type="Pfam" id="PF00480">
    <property type="entry name" value="ROK"/>
    <property type="match status" value="1"/>
</dbReference>
<dbReference type="InterPro" id="IPR043129">
    <property type="entry name" value="ATPase_NBD"/>
</dbReference>
<evidence type="ECO:0000313" key="2">
    <source>
        <dbReference type="EMBL" id="OXT00315.1"/>
    </source>
</evidence>
<dbReference type="InterPro" id="IPR036388">
    <property type="entry name" value="WH-like_DNA-bd_sf"/>
</dbReference>
<comment type="caution">
    <text evidence="2">The sequence shown here is derived from an EMBL/GenBank/DDBJ whole genome shotgun (WGS) entry which is preliminary data.</text>
</comment>
<gene>
    <name evidence="2" type="ORF">B7H23_09205</name>
</gene>
<dbReference type="InterPro" id="IPR036390">
    <property type="entry name" value="WH_DNA-bd_sf"/>
</dbReference>
<dbReference type="Proteomes" id="UP000215405">
    <property type="component" value="Unassembled WGS sequence"/>
</dbReference>
<reference evidence="3" key="1">
    <citation type="journal article" date="2017" name="Int. J. Syst. Evol. Microbiol.">
        <title>Notoacmeibacter marinus gen. nov., sp. nov., isolated from the gut of a limpet and proposal of Notoacmeibacteraceae fam. nov. in the order Rhizobiales of the class Alphaproteobacteria.</title>
        <authorList>
            <person name="Huang Z."/>
            <person name="Guo F."/>
            <person name="Lai Q."/>
        </authorList>
    </citation>
    <scope>NUCLEOTIDE SEQUENCE [LARGE SCALE GENOMIC DNA]</scope>
    <source>
        <strain evidence="3">XMTR2A4</strain>
    </source>
</reference>
<evidence type="ECO:0008006" key="4">
    <source>
        <dbReference type="Google" id="ProtNLM"/>
    </source>
</evidence>
<dbReference type="EMBL" id="NBYO01000002">
    <property type="protein sequence ID" value="OXT00315.1"/>
    <property type="molecule type" value="Genomic_DNA"/>
</dbReference>
<dbReference type="SUPFAM" id="SSF46785">
    <property type="entry name" value="Winged helix' DNA-binding domain"/>
    <property type="match status" value="1"/>
</dbReference>
<dbReference type="CDD" id="cd00090">
    <property type="entry name" value="HTH_ARSR"/>
    <property type="match status" value="1"/>
</dbReference>
<dbReference type="GO" id="GO:0006355">
    <property type="term" value="P:regulation of DNA-templated transcription"/>
    <property type="evidence" value="ECO:0007669"/>
    <property type="project" value="UniProtKB-ARBA"/>
</dbReference>
<sequence length="410" mass="44564">MKIVQRGLSIEGVQNHNRRVILAALQDMGACSRKEISVATGLDQATVTRGIAPLIDDGIVEEVGLVRGGRGRRSINLSFSGSGRYILCLRLQRRSFSVAAFNLRGDLLDTTEFPIARDSSARRTFGEISAILDSHIAKLKQVDGIGVAVPGPFLERDERVILMTESPQWQGFDLVPELRARYPDVPVHSAHDAKAAALTEWRHRARVLGAKVMLYVSAGQGIGSALVVDGHVHRGAQGLAGELGHTSISVDGDRCKCGNRGCLELFTSRISLLRAIRKRASEAGGTQLRSDSDFVDVLKAYTEGDDLASEEVHRVARYLAQGITNCINFVNPDLVVIGDEYAGFGERFLDEIKTHVKKAVLPSIFDAVNIELSQHCEDTVLRGAYLDVLAQTYLGSPRVEPESRVAEAAG</sequence>
<protein>
    <recommendedName>
        <fullName evidence="4">HTH marR-type domain-containing protein</fullName>
    </recommendedName>
</protein>
<evidence type="ECO:0000256" key="1">
    <source>
        <dbReference type="ARBA" id="ARBA00006479"/>
    </source>
</evidence>
<proteinExistence type="inferred from homology"/>
<dbReference type="PANTHER" id="PTHR18964:SF149">
    <property type="entry name" value="BIFUNCTIONAL UDP-N-ACETYLGLUCOSAMINE 2-EPIMERASE_N-ACETYLMANNOSAMINE KINASE"/>
    <property type="match status" value="1"/>
</dbReference>
<evidence type="ECO:0000313" key="3">
    <source>
        <dbReference type="Proteomes" id="UP000215405"/>
    </source>
</evidence>
<organism evidence="2 3">
    <name type="scientific">Notoacmeibacter marinus</name>
    <dbReference type="NCBI Taxonomy" id="1876515"/>
    <lineage>
        <taxon>Bacteria</taxon>
        <taxon>Pseudomonadati</taxon>
        <taxon>Pseudomonadota</taxon>
        <taxon>Alphaproteobacteria</taxon>
        <taxon>Hyphomicrobiales</taxon>
        <taxon>Notoacmeibacteraceae</taxon>
        <taxon>Notoacmeibacter</taxon>
    </lineage>
</organism>